<dbReference type="EMBL" id="QBKN01000003">
    <property type="protein sequence ID" value="PTX51311.1"/>
    <property type="molecule type" value="Genomic_DNA"/>
</dbReference>
<dbReference type="Proteomes" id="UP000244069">
    <property type="component" value="Unassembled WGS sequence"/>
</dbReference>
<keyword evidence="2" id="KW-1185">Reference proteome</keyword>
<dbReference type="AlphaFoldDB" id="A0A2T6B5F0"/>
<dbReference type="RefSeq" id="WP_107974710.1">
    <property type="nucleotide sequence ID" value="NZ_BMEZ01000003.1"/>
</dbReference>
<dbReference type="OrthoDB" id="5430839at2"/>
<accession>A0A2T6B5F0</accession>
<evidence type="ECO:0000313" key="2">
    <source>
        <dbReference type="Proteomes" id="UP000244069"/>
    </source>
</evidence>
<reference evidence="1 2" key="1">
    <citation type="submission" date="2018-04" db="EMBL/GenBank/DDBJ databases">
        <title>Genomic Encyclopedia of Archaeal and Bacterial Type Strains, Phase II (KMG-II): from individual species to whole genera.</title>
        <authorList>
            <person name="Goeker M."/>
        </authorList>
    </citation>
    <scope>NUCLEOTIDE SEQUENCE [LARGE SCALE GENOMIC DNA]</scope>
    <source>
        <strain evidence="1 2">DSM 29329</strain>
    </source>
</reference>
<evidence type="ECO:0000313" key="1">
    <source>
        <dbReference type="EMBL" id="PTX51311.1"/>
    </source>
</evidence>
<organism evidence="1 2">
    <name type="scientific">Allosediminivita pacifica</name>
    <dbReference type="NCBI Taxonomy" id="1267769"/>
    <lineage>
        <taxon>Bacteria</taxon>
        <taxon>Pseudomonadati</taxon>
        <taxon>Pseudomonadota</taxon>
        <taxon>Alphaproteobacteria</taxon>
        <taxon>Rhodobacterales</taxon>
        <taxon>Paracoccaceae</taxon>
        <taxon>Allosediminivita</taxon>
    </lineage>
</organism>
<sequence>MTKCAAIDGHVHIHPRSDLARLLNAALGNVRHHAGPGAEPCLLLTETSGTFAFDAICEGTRRAEGWSLERHASDPAAIRADNGTDGLSIIAGQQIVTRERLEVLALATCHRHPDGAPLGDTLAALRAARVPAVLPWGLGKWMGQRGKIIAETLSGAGPKPLLGDNKGRPRGWPTPGAFSADSACIVLPGSDPLPIPGSEEIAGSYGFLLDPPLDPDRPAAELSERLLALDTQPPTFGSRMGPFEAARVQVALRRHKKAGPAA</sequence>
<name>A0A2T6B5F0_9RHOB</name>
<gene>
    <name evidence="1" type="ORF">C8N44_10354</name>
</gene>
<comment type="caution">
    <text evidence="1">The sequence shown here is derived from an EMBL/GenBank/DDBJ whole genome shotgun (WGS) entry which is preliminary data.</text>
</comment>
<protein>
    <submittedName>
        <fullName evidence="1">Uncharacterized protein</fullName>
    </submittedName>
</protein>
<proteinExistence type="predicted"/>